<comment type="caution">
    <text evidence="2">The sequence shown here is derived from an EMBL/GenBank/DDBJ whole genome shotgun (WGS) entry which is preliminary data.</text>
</comment>
<dbReference type="SUPFAM" id="SSF49373">
    <property type="entry name" value="Invasin/intimin cell-adhesion fragments"/>
    <property type="match status" value="1"/>
</dbReference>
<dbReference type="InterPro" id="IPR015943">
    <property type="entry name" value="WD40/YVTN_repeat-like_dom_sf"/>
</dbReference>
<proteinExistence type="predicted"/>
<gene>
    <name evidence="2" type="ORF">MBBTH_01260</name>
</gene>
<dbReference type="InterPro" id="IPR018391">
    <property type="entry name" value="PQQ_b-propeller_rpt"/>
</dbReference>
<dbReference type="Gene3D" id="2.160.20.10">
    <property type="entry name" value="Single-stranded right-handed beta-helix, Pectin lyase-like"/>
    <property type="match status" value="1"/>
</dbReference>
<dbReference type="PANTHER" id="PTHR34512">
    <property type="entry name" value="CELL SURFACE PROTEIN"/>
    <property type="match status" value="1"/>
</dbReference>
<sequence length="1766" mass="194871">MKFNKKVFISLLLFTLIFLCSCVSAEDADNVNVTLTQENQSINSDDNILEKPIYQEELQNEESDEIVVNDWNELQYYCSLTDKDYILRLKENTNFYPTSPTDSNCQIKINNNVKIIGSNGSYFGDSAFHRCYIPSDGYRYIVEGGEFVTYTPIIVPDYNHKSLTLENITFKWIYLQYSPDSKFIQLGGAGNYKIKNCHFDYINTILGNGAVILLKRGKAILENCSFINCTVPKGVITISEGQNMVIENGYFENNFAYEHTTCIMNWGNVAIYNTKFFKNRSAAWAGGITTYGAGVTNIHNCNFTDNVAGWNGGALYVYNIVNIYNTTFEGNNCTTNNGGGAIGACQYSGIPRLYVDNCLFKDNNNNCWALDELSTEGTGRGGAISFMDKGSIEVRNSVFIANSASIATAICAWEAGSYGSPDIYIINNTFINHTRAGDVLNVKVIGTECIVSGNNYIGNSIEFSNLTLTPLNVGKEQATLQVSASLSHPNYYEKDILDRTLYDVYINNKYVKTVNSTVFTIYFGDLDICDVYVIPTISNRKTNNVTLISTREYVFVSKNGSDINDGKSRSTPVSTIKKALELAKDCKNIILLDGSYSEDNLQINYNIQIKGENNATLTDKTSFVLNSNFTLKNIQISNLNSDFIKQNTGWLIIENCVLSNNIATYLIDAKYAQISKSIITNNNALVINNNGYTSIKDSIILNNTDIVNTNSNYTLDYNWWGNTLDNLSKPFSNINNWLVLNATANVNALEVNQATLINLAFYLNDSQKYTNVPEINFKLSALNGNMVKNSNSRLTFTLTALEDGQVTISYNDVYYNIDFKFLKSSPNLSAKSSDIMVGDDLILEVKLPGDAKGTLTVSVSNVSQSKNASDILSFNFTGLKAGSYIIKTLYSGDDKYLPQNMSCEVLISKYPSKTTLNLSEIEVGCDVLITVSCLSDATGNVTLKINNNVQTLKLSDAKAFYTMKNVTRGDYKITAIYNGDDTYLTSSDSKFIEVDNLVSEMEIIIDDIFYGETAIVTVKLNDNATGNVTVTVDGVSNTSDVVNGQSEIFLSNLEAGLKNVTVFFTGDDTYFNLTKTGNFTIAKSNLTFKMSSSDIKIGQDVIIKIKVPPKTSGTFTIGNDIINIPLSGDIEYVISDLEIGDYDITAVYDGNNYNTVMNSTSFSVLEYPSPQWSNVGFNSQNNAKSPYDTSANGEVLFTLQIGGDILIDSEGNLYISTSDGIYSFDLNGNLRWIFNNSDVLGNYSGIVIGRDIVISPKTGDTLYFINQTTGERYGSSNIYQGSSNFAPVMDANANIYISSEYQVTSGSYKLVIVPFKLWEFGGNPTIVDLGKNSPLTSPVANDEIIVVLSENRLRVIDAKTLQTKFIKSGDYAPIKPIIGEGNVVYAVLGDSIVAYSVYGSQLWKSKVTGGIKDKLVIDSDSGLYALNSKGNLYRYDLTTGKESLVSNLEITSGILVGNDGVLYFAVDDIFYSVDSEGNVLWKSQLDSKISGNPVMDKNGTIYVSADDKIYALGHCSLKDPNLAAGIINNTLVISIDNQTTGDVSFTVKGVRYENIFTKSILDLDDGDYGINVTYVGDARFVGTSKVVDFTVKTRLACANVNMLYTSGDHYKVRLTKNDIPLSGKTISFTINGKKVISKTNKDGYASVKITLPPKTYAVKATYGNVTITKKVTVKSIITAKNINAKKSAKAVKIKVTLKMVNKKYLKNKKITLKFNKKTFKAKTNKKGVATFTIKNSVYKKLKTNKKYTYQVIYGKDNVKKTIKFKK</sequence>
<organism evidence="2 3">
    <name type="scientific">Methanobrevibacter thaueri</name>
    <dbReference type="NCBI Taxonomy" id="190975"/>
    <lineage>
        <taxon>Archaea</taxon>
        <taxon>Methanobacteriati</taxon>
        <taxon>Methanobacteriota</taxon>
        <taxon>Methanomada group</taxon>
        <taxon>Methanobacteria</taxon>
        <taxon>Methanobacteriales</taxon>
        <taxon>Methanobacteriaceae</taxon>
        <taxon>Methanobrevibacter</taxon>
    </lineage>
</organism>
<dbReference type="OrthoDB" id="77078at2157"/>
<dbReference type="InterPro" id="IPR013783">
    <property type="entry name" value="Ig-like_fold"/>
</dbReference>
<dbReference type="InterPro" id="IPR011047">
    <property type="entry name" value="Quinoprotein_ADH-like_sf"/>
</dbReference>
<dbReference type="RefSeq" id="WP_116591122.1">
    <property type="nucleotide sequence ID" value="NZ_MZGS01000010.1"/>
</dbReference>
<reference evidence="2 3" key="1">
    <citation type="submission" date="2017-03" db="EMBL/GenBank/DDBJ databases">
        <title>Genome sequence of Methanobrevibacter thaueri.</title>
        <authorList>
            <person name="Poehlein A."/>
            <person name="Seedorf H."/>
            <person name="Daniel R."/>
        </authorList>
    </citation>
    <scope>NUCLEOTIDE SEQUENCE [LARGE SCALE GENOMIC DNA]</scope>
    <source>
        <strain evidence="2 3">DSM 11995</strain>
    </source>
</reference>
<evidence type="ECO:0000259" key="1">
    <source>
        <dbReference type="Pfam" id="PF13360"/>
    </source>
</evidence>
<dbReference type="Gene3D" id="2.130.10.10">
    <property type="entry name" value="YVTN repeat-like/Quinoprotein amine dehydrogenase"/>
    <property type="match status" value="2"/>
</dbReference>
<dbReference type="InterPro" id="IPR012334">
    <property type="entry name" value="Pectin_lyas_fold"/>
</dbReference>
<dbReference type="Proteomes" id="UP000251717">
    <property type="component" value="Unassembled WGS sequence"/>
</dbReference>
<protein>
    <recommendedName>
        <fullName evidence="1">Pyrrolo-quinoline quinone repeat domain-containing protein</fullName>
    </recommendedName>
</protein>
<feature type="domain" description="Pyrrolo-quinoline quinone repeat" evidence="1">
    <location>
        <begin position="1429"/>
        <end position="1512"/>
    </location>
</feature>
<evidence type="ECO:0000313" key="2">
    <source>
        <dbReference type="EMBL" id="PWB88282.1"/>
    </source>
</evidence>
<dbReference type="EMBL" id="MZGS01000010">
    <property type="protein sequence ID" value="PWB88282.1"/>
    <property type="molecule type" value="Genomic_DNA"/>
</dbReference>
<dbReference type="PANTHER" id="PTHR34512:SF30">
    <property type="entry name" value="OUTER MEMBRANE PROTEIN ASSEMBLY FACTOR BAMB"/>
    <property type="match status" value="1"/>
</dbReference>
<dbReference type="InterPro" id="IPR008964">
    <property type="entry name" value="Invasin/intimin_cell_adhesion"/>
</dbReference>
<evidence type="ECO:0000313" key="3">
    <source>
        <dbReference type="Proteomes" id="UP000251717"/>
    </source>
</evidence>
<dbReference type="PROSITE" id="PS51257">
    <property type="entry name" value="PROKAR_LIPOPROTEIN"/>
    <property type="match status" value="1"/>
</dbReference>
<dbReference type="SUPFAM" id="SSF51126">
    <property type="entry name" value="Pectin lyase-like"/>
    <property type="match status" value="2"/>
</dbReference>
<dbReference type="Pfam" id="PF13360">
    <property type="entry name" value="PQQ_2"/>
    <property type="match status" value="1"/>
</dbReference>
<keyword evidence="3" id="KW-1185">Reference proteome</keyword>
<dbReference type="InterPro" id="IPR011050">
    <property type="entry name" value="Pectin_lyase_fold/virulence"/>
</dbReference>
<name>A0A315YCE6_9EURY</name>
<dbReference type="InterPro" id="IPR002372">
    <property type="entry name" value="PQQ_rpt_dom"/>
</dbReference>
<dbReference type="SUPFAM" id="SSF50998">
    <property type="entry name" value="Quinoprotein alcohol dehydrogenase-like"/>
    <property type="match status" value="1"/>
</dbReference>
<dbReference type="Gene3D" id="2.60.40.10">
    <property type="entry name" value="Immunoglobulins"/>
    <property type="match status" value="1"/>
</dbReference>
<accession>A0A315YCE6</accession>
<dbReference type="SMART" id="SM00564">
    <property type="entry name" value="PQQ"/>
    <property type="match status" value="4"/>
</dbReference>